<dbReference type="SFLD" id="SFLDG01135">
    <property type="entry name" value="C1.5.6:_HAD__Beta-PGM__Phospha"/>
    <property type="match status" value="1"/>
</dbReference>
<dbReference type="Proteomes" id="UP001220964">
    <property type="component" value="Unassembled WGS sequence"/>
</dbReference>
<comment type="cofactor">
    <cofactor evidence="2">
        <name>Mg(2+)</name>
        <dbReference type="ChEBI" id="CHEBI:18420"/>
    </cofactor>
</comment>
<proteinExistence type="inferred from homology"/>
<dbReference type="NCBIfam" id="TIGR01449">
    <property type="entry name" value="PGP_bact"/>
    <property type="match status" value="1"/>
</dbReference>
<keyword evidence="9" id="KW-0119">Carbohydrate metabolism</keyword>
<protein>
    <recommendedName>
        <fullName evidence="5">phosphoglycolate phosphatase</fullName>
        <ecNumber evidence="5">3.1.3.18</ecNumber>
    </recommendedName>
</protein>
<dbReference type="PANTHER" id="PTHR43434:SF1">
    <property type="entry name" value="PHOSPHOGLYCOLATE PHOSPHATASE"/>
    <property type="match status" value="1"/>
</dbReference>
<dbReference type="PANTHER" id="PTHR43434">
    <property type="entry name" value="PHOSPHOGLYCOLATE PHOSPHATASE"/>
    <property type="match status" value="1"/>
</dbReference>
<dbReference type="GO" id="GO:0008967">
    <property type="term" value="F:phosphoglycolate phosphatase activity"/>
    <property type="evidence" value="ECO:0007669"/>
    <property type="project" value="UniProtKB-EC"/>
</dbReference>
<dbReference type="EC" id="3.1.3.18" evidence="5"/>
<keyword evidence="7 10" id="KW-0378">Hydrolase</keyword>
<evidence type="ECO:0000256" key="4">
    <source>
        <dbReference type="ARBA" id="ARBA00006171"/>
    </source>
</evidence>
<dbReference type="SFLD" id="SFLDS00003">
    <property type="entry name" value="Haloacid_Dehalogenase"/>
    <property type="match status" value="1"/>
</dbReference>
<dbReference type="EMBL" id="JARGYC010000030">
    <property type="protein sequence ID" value="MDF0601577.1"/>
    <property type="molecule type" value="Genomic_DNA"/>
</dbReference>
<keyword evidence="11" id="KW-1185">Reference proteome</keyword>
<dbReference type="Pfam" id="PF13419">
    <property type="entry name" value="HAD_2"/>
    <property type="match status" value="1"/>
</dbReference>
<dbReference type="SUPFAM" id="SSF56784">
    <property type="entry name" value="HAD-like"/>
    <property type="match status" value="1"/>
</dbReference>
<dbReference type="InterPro" id="IPR023214">
    <property type="entry name" value="HAD_sf"/>
</dbReference>
<evidence type="ECO:0000256" key="3">
    <source>
        <dbReference type="ARBA" id="ARBA00004818"/>
    </source>
</evidence>
<dbReference type="InterPro" id="IPR006439">
    <property type="entry name" value="HAD-SF_hydro_IA"/>
</dbReference>
<evidence type="ECO:0000256" key="7">
    <source>
        <dbReference type="ARBA" id="ARBA00022801"/>
    </source>
</evidence>
<name>A0AAE3NVU5_9RHOB</name>
<comment type="caution">
    <text evidence="10">The sequence shown here is derived from an EMBL/GenBank/DDBJ whole genome shotgun (WGS) entry which is preliminary data.</text>
</comment>
<dbReference type="SFLD" id="SFLDG01129">
    <property type="entry name" value="C1.5:_HAD__Beta-PGM__Phosphata"/>
    <property type="match status" value="1"/>
</dbReference>
<reference evidence="10" key="1">
    <citation type="submission" date="2023-03" db="EMBL/GenBank/DDBJ databases">
        <title>Multiphase analysis and comparison of six strains from genera Psychromarinibacter, Lutimaribacter, and Maritimibacter, including a novel species: Psychromarinibacter sediminicola sp. nov.</title>
        <authorList>
            <person name="Wang Y.-H."/>
            <person name="Ye M.-Q."/>
            <person name="Du Z.-J."/>
        </authorList>
    </citation>
    <scope>NUCLEOTIDE SEQUENCE</scope>
    <source>
        <strain evidence="10">C21-152</strain>
    </source>
</reference>
<comment type="catalytic activity">
    <reaction evidence="1">
        <text>2-phosphoglycolate + H2O = glycolate + phosphate</text>
        <dbReference type="Rhea" id="RHEA:14369"/>
        <dbReference type="ChEBI" id="CHEBI:15377"/>
        <dbReference type="ChEBI" id="CHEBI:29805"/>
        <dbReference type="ChEBI" id="CHEBI:43474"/>
        <dbReference type="ChEBI" id="CHEBI:58033"/>
        <dbReference type="EC" id="3.1.3.18"/>
    </reaction>
</comment>
<evidence type="ECO:0000313" key="11">
    <source>
        <dbReference type="Proteomes" id="UP001220964"/>
    </source>
</evidence>
<dbReference type="RefSeq" id="WP_275567718.1">
    <property type="nucleotide sequence ID" value="NZ_JARGYC010000030.1"/>
</dbReference>
<dbReference type="InterPro" id="IPR041492">
    <property type="entry name" value="HAD_2"/>
</dbReference>
<evidence type="ECO:0000256" key="6">
    <source>
        <dbReference type="ARBA" id="ARBA00022723"/>
    </source>
</evidence>
<dbReference type="InterPro" id="IPR036412">
    <property type="entry name" value="HAD-like_sf"/>
</dbReference>
<dbReference type="InterPro" id="IPR050155">
    <property type="entry name" value="HAD-like_hydrolase_sf"/>
</dbReference>
<organism evidence="10 11">
    <name type="scientific">Psychromarinibacter sediminicola</name>
    <dbReference type="NCBI Taxonomy" id="3033385"/>
    <lineage>
        <taxon>Bacteria</taxon>
        <taxon>Pseudomonadati</taxon>
        <taxon>Pseudomonadota</taxon>
        <taxon>Alphaproteobacteria</taxon>
        <taxon>Rhodobacterales</taxon>
        <taxon>Paracoccaceae</taxon>
        <taxon>Psychromarinibacter</taxon>
    </lineage>
</organism>
<dbReference type="GO" id="GO:0005829">
    <property type="term" value="C:cytosol"/>
    <property type="evidence" value="ECO:0007669"/>
    <property type="project" value="TreeGrafter"/>
</dbReference>
<evidence type="ECO:0000256" key="8">
    <source>
        <dbReference type="ARBA" id="ARBA00022842"/>
    </source>
</evidence>
<gene>
    <name evidence="10" type="primary">gph</name>
    <name evidence="10" type="ORF">P1J78_12600</name>
</gene>
<dbReference type="Gene3D" id="1.10.150.240">
    <property type="entry name" value="Putative phosphatase, domain 2"/>
    <property type="match status" value="1"/>
</dbReference>
<dbReference type="AlphaFoldDB" id="A0AAE3NVU5"/>
<dbReference type="GO" id="GO:0006281">
    <property type="term" value="P:DNA repair"/>
    <property type="evidence" value="ECO:0007669"/>
    <property type="project" value="TreeGrafter"/>
</dbReference>
<evidence type="ECO:0000256" key="2">
    <source>
        <dbReference type="ARBA" id="ARBA00001946"/>
    </source>
</evidence>
<sequence>MSGVVFDLDGTLIDATLDIHACATEMLEAEGLAPLSPETIQGFVGNGLGKLITHCIEASGLEDSPARHKRMYDRFHARYETAVEHTVVFPGAVDALEALKAEGYRLGLCTNKPEGPTHGVLRHLGLERYFDAFAYGDGPYPRKPDPAPVRHIIDQLPVRRVLYVGDSEVDAATAQAAKVPMALYTRGFRKTPVEELYHDAHFDDWSELPAIAARLAPRPE</sequence>
<dbReference type="Gene3D" id="3.40.50.1000">
    <property type="entry name" value="HAD superfamily/HAD-like"/>
    <property type="match status" value="1"/>
</dbReference>
<keyword evidence="6" id="KW-0479">Metal-binding</keyword>
<dbReference type="InterPro" id="IPR023198">
    <property type="entry name" value="PGP-like_dom2"/>
</dbReference>
<dbReference type="InterPro" id="IPR037512">
    <property type="entry name" value="PGPase_prok"/>
</dbReference>
<accession>A0AAE3NVU5</accession>
<comment type="pathway">
    <text evidence="3">Organic acid metabolism; glycolate biosynthesis; glycolate from 2-phosphoglycolate: step 1/1.</text>
</comment>
<dbReference type="NCBIfam" id="TIGR01549">
    <property type="entry name" value="HAD-SF-IA-v1"/>
    <property type="match status" value="1"/>
</dbReference>
<dbReference type="GO" id="GO:0005975">
    <property type="term" value="P:carbohydrate metabolic process"/>
    <property type="evidence" value="ECO:0007669"/>
    <property type="project" value="InterPro"/>
</dbReference>
<evidence type="ECO:0000256" key="9">
    <source>
        <dbReference type="ARBA" id="ARBA00023277"/>
    </source>
</evidence>
<keyword evidence="8" id="KW-0460">Magnesium</keyword>
<evidence type="ECO:0000256" key="1">
    <source>
        <dbReference type="ARBA" id="ARBA00000830"/>
    </source>
</evidence>
<dbReference type="PRINTS" id="PR00413">
    <property type="entry name" value="HADHALOGNASE"/>
</dbReference>
<evidence type="ECO:0000256" key="5">
    <source>
        <dbReference type="ARBA" id="ARBA00013078"/>
    </source>
</evidence>
<dbReference type="GO" id="GO:0046872">
    <property type="term" value="F:metal ion binding"/>
    <property type="evidence" value="ECO:0007669"/>
    <property type="project" value="UniProtKB-KW"/>
</dbReference>
<evidence type="ECO:0000313" key="10">
    <source>
        <dbReference type="EMBL" id="MDF0601577.1"/>
    </source>
</evidence>
<comment type="similarity">
    <text evidence="4">Belongs to the HAD-like hydrolase superfamily. CbbY/CbbZ/Gph/YieH family.</text>
</comment>